<dbReference type="CDD" id="cd08010">
    <property type="entry name" value="MltG_like"/>
    <property type="match status" value="1"/>
</dbReference>
<keyword evidence="2 7" id="KW-0812">Transmembrane</keyword>
<organism evidence="9 10">
    <name type="scientific">Streptomyces turgidiscabies</name>
    <dbReference type="NCBI Taxonomy" id="85558"/>
    <lineage>
        <taxon>Bacteria</taxon>
        <taxon>Bacillati</taxon>
        <taxon>Actinomycetota</taxon>
        <taxon>Actinomycetes</taxon>
        <taxon>Kitasatosporales</taxon>
        <taxon>Streptomycetaceae</taxon>
        <taxon>Streptomyces</taxon>
    </lineage>
</organism>
<keyword evidence="5 7" id="KW-0456">Lyase</keyword>
<keyword evidence="1 7" id="KW-1003">Cell membrane</keyword>
<accession>A0ABU0S1Q0</accession>
<evidence type="ECO:0000256" key="6">
    <source>
        <dbReference type="ARBA" id="ARBA00023316"/>
    </source>
</evidence>
<comment type="catalytic activity">
    <reaction evidence="7">
        <text>a peptidoglycan chain = a peptidoglycan chain with N-acetyl-1,6-anhydromuramyl-[peptide] at the reducing end + a peptidoglycan chain with N-acetylglucosamine at the non-reducing end.</text>
        <dbReference type="EC" id="4.2.2.29"/>
    </reaction>
</comment>
<evidence type="ECO:0000256" key="2">
    <source>
        <dbReference type="ARBA" id="ARBA00022692"/>
    </source>
</evidence>
<dbReference type="PANTHER" id="PTHR30518:SF2">
    <property type="entry name" value="ENDOLYTIC MUREIN TRANSGLYCOSYLASE"/>
    <property type="match status" value="1"/>
</dbReference>
<evidence type="ECO:0000256" key="1">
    <source>
        <dbReference type="ARBA" id="ARBA00022475"/>
    </source>
</evidence>
<evidence type="ECO:0000256" key="4">
    <source>
        <dbReference type="ARBA" id="ARBA00023136"/>
    </source>
</evidence>
<dbReference type="NCBIfam" id="TIGR00247">
    <property type="entry name" value="endolytic transglycosylase MltG"/>
    <property type="match status" value="1"/>
</dbReference>
<feature type="site" description="Important for catalytic activity" evidence="7">
    <location>
        <position position="494"/>
    </location>
</feature>
<comment type="function">
    <text evidence="7">Functions as a peptidoglycan terminase that cleaves nascent peptidoglycan strands endolytically to terminate their elongation.</text>
</comment>
<dbReference type="HAMAP" id="MF_02065">
    <property type="entry name" value="MltG"/>
    <property type="match status" value="1"/>
</dbReference>
<name>A0ABU0S1Q0_9ACTN</name>
<dbReference type="InterPro" id="IPR003770">
    <property type="entry name" value="MLTG-like"/>
</dbReference>
<protein>
    <recommendedName>
        <fullName evidence="7">Endolytic murein transglycosylase</fullName>
        <ecNumber evidence="7">4.2.2.29</ecNumber>
    </recommendedName>
    <alternativeName>
        <fullName evidence="7">Peptidoglycan lytic transglycosylase</fullName>
    </alternativeName>
    <alternativeName>
        <fullName evidence="7">Peptidoglycan polymerization terminase</fullName>
    </alternativeName>
</protein>
<keyword evidence="10" id="KW-1185">Reference proteome</keyword>
<comment type="subcellular location">
    <subcellularLocation>
        <location evidence="7">Cell membrane</location>
        <topology evidence="7">Single-pass membrane protein</topology>
    </subcellularLocation>
</comment>
<sequence>MVAAMWGPRDRPPRGSRGLMTEYGRGPGSEPWHPEDPLYGDGGWEGQQAQADQSSYDGQPQHYPQQSQQQPQQYGDWNADGQQAAYGQAQQQYPPQQYPHQQYPQQYQQQPQHQQYAQQYGEQAPQQYGDQGQQQYANGDWGGGQQAQVPYTADPTDPYAQQAAAYGGEQADYYGTPDAYPPPEPPARRGAGPQSQPESEPEPEPQTDWDPGPDQGEHAFFADGDDGDDEPDGEAEGRRGRGERKGRDGGKSGKNGKSKKGRNGTACLIVVLVLGGGIAGVGYFGYQFYQKRFGPDPDYTGDGTSATVTVEIPKGATGYVIAQELKKRGVVKSVDAFVAAQAENPDGKKIQAGVYVLNKGMSAKSAVALMLNPKSQNNMIVAPGQRNVQVYAAIDEKLGLSKGTTAKVAKKDYKTFGLPDWANDNKEIKDPLEGFLYPTTYPAAKGMKPADVLKEMVTTATAKYEALDLEAKAKKFGLDSPLQVLTVASLVQAEGKTSDDYRKMAEVVYNRLDLGNPQTYGFLQFDSTFNYVKNKSNIDISESEINKNKDPYNTYTKKGLPPGPIGNPGDVAMKATLNPTDDGWYYFVATDGVSKTEFAKTHEEFQRLKDKFNASKRS</sequence>
<keyword evidence="6 7" id="KW-0961">Cell wall biogenesis/degradation</keyword>
<keyword evidence="3 7" id="KW-1133">Transmembrane helix</keyword>
<proteinExistence type="inferred from homology"/>
<keyword evidence="4 7" id="KW-0472">Membrane</keyword>
<evidence type="ECO:0000313" key="9">
    <source>
        <dbReference type="EMBL" id="MDQ0938183.1"/>
    </source>
</evidence>
<feature type="compositionally biased region" description="Low complexity" evidence="8">
    <location>
        <begin position="59"/>
        <end position="73"/>
    </location>
</feature>
<feature type="compositionally biased region" description="Low complexity" evidence="8">
    <location>
        <begin position="188"/>
        <end position="198"/>
    </location>
</feature>
<dbReference type="Gene3D" id="3.30.1490.480">
    <property type="entry name" value="Endolytic murein transglycosylase"/>
    <property type="match status" value="1"/>
</dbReference>
<feature type="compositionally biased region" description="Polar residues" evidence="8">
    <location>
        <begin position="47"/>
        <end position="58"/>
    </location>
</feature>
<evidence type="ECO:0000256" key="5">
    <source>
        <dbReference type="ARBA" id="ARBA00023239"/>
    </source>
</evidence>
<comment type="similarity">
    <text evidence="7">Belongs to the transglycosylase MltG family.</text>
</comment>
<evidence type="ECO:0000256" key="3">
    <source>
        <dbReference type="ARBA" id="ARBA00022989"/>
    </source>
</evidence>
<feature type="compositionally biased region" description="Low complexity" evidence="8">
    <location>
        <begin position="81"/>
        <end position="137"/>
    </location>
</feature>
<dbReference type="PANTHER" id="PTHR30518">
    <property type="entry name" value="ENDOLYTIC MUREIN TRANSGLYCOSYLASE"/>
    <property type="match status" value="1"/>
</dbReference>
<dbReference type="Pfam" id="PF02618">
    <property type="entry name" value="YceG"/>
    <property type="match status" value="1"/>
</dbReference>
<feature type="transmembrane region" description="Helical" evidence="7">
    <location>
        <begin position="266"/>
        <end position="286"/>
    </location>
</feature>
<comment type="caution">
    <text evidence="9">The sequence shown here is derived from an EMBL/GenBank/DDBJ whole genome shotgun (WGS) entry which is preliminary data.</text>
</comment>
<reference evidence="9 10" key="1">
    <citation type="submission" date="2023-07" db="EMBL/GenBank/DDBJ databases">
        <title>Comparative genomics of wheat-associated soil bacteria to identify genetic determinants of phenazine resistance.</title>
        <authorList>
            <person name="Mouncey N."/>
        </authorList>
    </citation>
    <scope>NUCLEOTIDE SEQUENCE [LARGE SCALE GENOMIC DNA]</scope>
    <source>
        <strain evidence="9 10">W2I16</strain>
    </source>
</reference>
<dbReference type="EMBL" id="JAUSZS010000009">
    <property type="protein sequence ID" value="MDQ0938183.1"/>
    <property type="molecule type" value="Genomic_DNA"/>
</dbReference>
<evidence type="ECO:0000256" key="7">
    <source>
        <dbReference type="HAMAP-Rule" id="MF_02065"/>
    </source>
</evidence>
<feature type="region of interest" description="Disordered" evidence="8">
    <location>
        <begin position="1"/>
        <end position="260"/>
    </location>
</feature>
<gene>
    <name evidence="7" type="primary">mltG</name>
    <name evidence="9" type="ORF">QFZ49_008165</name>
</gene>
<feature type="compositionally biased region" description="Low complexity" evidence="8">
    <location>
        <begin position="159"/>
        <end position="175"/>
    </location>
</feature>
<dbReference type="Proteomes" id="UP001223072">
    <property type="component" value="Unassembled WGS sequence"/>
</dbReference>
<dbReference type="EC" id="4.2.2.29" evidence="7"/>
<feature type="compositionally biased region" description="Basic and acidic residues" evidence="8">
    <location>
        <begin position="235"/>
        <end position="251"/>
    </location>
</feature>
<evidence type="ECO:0000313" key="10">
    <source>
        <dbReference type="Proteomes" id="UP001223072"/>
    </source>
</evidence>
<feature type="compositionally biased region" description="Acidic residues" evidence="8">
    <location>
        <begin position="223"/>
        <end position="234"/>
    </location>
</feature>
<evidence type="ECO:0000256" key="8">
    <source>
        <dbReference type="SAM" id="MobiDB-lite"/>
    </source>
</evidence>